<name>V4RHR6_9CAUL</name>
<feature type="region of interest" description="Disordered" evidence="1">
    <location>
        <begin position="368"/>
        <end position="403"/>
    </location>
</feature>
<dbReference type="PANTHER" id="PTHR34475:SF1">
    <property type="entry name" value="CYTOSKELETON PROTEIN RODZ"/>
    <property type="match status" value="1"/>
</dbReference>
<evidence type="ECO:0000313" key="3">
    <source>
        <dbReference type="Proteomes" id="UP000017837"/>
    </source>
</evidence>
<dbReference type="PANTHER" id="PTHR34475">
    <property type="match status" value="1"/>
</dbReference>
<sequence length="403" mass="42985">MSTPDPLNIIEDEPYQGLYRGASPALTSIDGRLPDRFDLAEILRTTRESMGFSLDKVSDITRVRRAYLEAFEQAAYDVLPPRAFAIGYVKAYAKALGLDEETLADMYKREVTDASVRLHAPSGASLEDVKPNYRLYIGAALSLVAAVVIWNVVQRQPNLNFGHREHEAAFGNASWAQGVPNMLNGSIFVSQPQPAPRDQDVPAPYVTPGLEEGFASIEAARNSSSAAPVPVSDVLQMRKAFNPRGAIYGAPPENSSVTLQAARTVNLVVRSPEGTVYFAHSIGAGEAYRLPAADQQNLLIDVSDINAFEIYYNGEYAGAMEAVVTPVGKLNARAAQLSSVLDQRQAQAGQVVGAPVATQQTTIAPLTANKPSGPIPYLPSQRPAVVPAPAESSAAAPASGSQP</sequence>
<comment type="caution">
    <text evidence="2">The sequence shown here is derived from an EMBL/GenBank/DDBJ whole genome shotgun (WGS) entry which is preliminary data.</text>
</comment>
<dbReference type="Proteomes" id="UP000017837">
    <property type="component" value="Unassembled WGS sequence"/>
</dbReference>
<dbReference type="STRING" id="1121022.GCA_000376105_01415"/>
<dbReference type="GO" id="GO:0003677">
    <property type="term" value="F:DNA binding"/>
    <property type="evidence" value="ECO:0007669"/>
    <property type="project" value="InterPro"/>
</dbReference>
<dbReference type="AlphaFoldDB" id="V4RHR6"/>
<accession>V4RHR6</accession>
<protein>
    <recommendedName>
        <fullName evidence="4">DUF4115 domain-containing protein</fullName>
    </recommendedName>
</protein>
<dbReference type="EMBL" id="AWGB01000021">
    <property type="protein sequence ID" value="ESQ90873.1"/>
    <property type="molecule type" value="Genomic_DNA"/>
</dbReference>
<feature type="compositionally biased region" description="Low complexity" evidence="1">
    <location>
        <begin position="383"/>
        <end position="403"/>
    </location>
</feature>
<dbReference type="Gene3D" id="1.10.260.40">
    <property type="entry name" value="lambda repressor-like DNA-binding domains"/>
    <property type="match status" value="1"/>
</dbReference>
<dbReference type="PATRIC" id="fig|1121022.4.peg.2316"/>
<keyword evidence="3" id="KW-1185">Reference proteome</keyword>
<dbReference type="eggNOG" id="COG1426">
    <property type="taxonomic scope" value="Bacteria"/>
</dbReference>
<dbReference type="InterPro" id="IPR050400">
    <property type="entry name" value="Bact_Cytoskel_RodZ"/>
</dbReference>
<dbReference type="RefSeq" id="WP_018081082.1">
    <property type="nucleotide sequence ID" value="NZ_AQWM01000003.1"/>
</dbReference>
<reference evidence="2 3" key="1">
    <citation type="journal article" date="2014" name="Nature">
        <title>Sequential evolution of bacterial morphology by co-option of a developmental regulator.</title>
        <authorList>
            <person name="Jiang C."/>
            <person name="Brown P.J."/>
            <person name="Ducret A."/>
            <person name="Brun Y.V."/>
        </authorList>
    </citation>
    <scope>NUCLEOTIDE SEQUENCE [LARGE SCALE GENOMIC DNA]</scope>
    <source>
        <strain evidence="2 3">DSM 16100</strain>
    </source>
</reference>
<proteinExistence type="predicted"/>
<organism evidence="2 3">
    <name type="scientific">Asticcacaulis benevestitus DSM 16100 = ATCC BAA-896</name>
    <dbReference type="NCBI Taxonomy" id="1121022"/>
    <lineage>
        <taxon>Bacteria</taxon>
        <taxon>Pseudomonadati</taxon>
        <taxon>Pseudomonadota</taxon>
        <taxon>Alphaproteobacteria</taxon>
        <taxon>Caulobacterales</taxon>
        <taxon>Caulobacteraceae</taxon>
        <taxon>Asticcacaulis</taxon>
    </lineage>
</organism>
<evidence type="ECO:0008006" key="4">
    <source>
        <dbReference type="Google" id="ProtNLM"/>
    </source>
</evidence>
<evidence type="ECO:0000256" key="1">
    <source>
        <dbReference type="SAM" id="MobiDB-lite"/>
    </source>
</evidence>
<gene>
    <name evidence="2" type="ORF">ABENE_11425</name>
</gene>
<dbReference type="Pfam" id="PF13413">
    <property type="entry name" value="HTH_25"/>
    <property type="match status" value="1"/>
</dbReference>
<dbReference type="InterPro" id="IPR010982">
    <property type="entry name" value="Lambda_DNA-bd_dom_sf"/>
</dbReference>
<dbReference type="OrthoDB" id="9790252at2"/>
<evidence type="ECO:0000313" key="2">
    <source>
        <dbReference type="EMBL" id="ESQ90873.1"/>
    </source>
</evidence>